<evidence type="ECO:0000313" key="4">
    <source>
        <dbReference type="EMBL" id="MST90536.1"/>
    </source>
</evidence>
<dbReference type="Proteomes" id="UP000032483">
    <property type="component" value="Unassembled WGS sequence"/>
</dbReference>
<dbReference type="EMBL" id="JXXK01000004">
    <property type="protein sequence ID" value="KJF40745.1"/>
    <property type="molecule type" value="Genomic_DNA"/>
</dbReference>
<feature type="transmembrane region" description="Helical" evidence="1">
    <location>
        <begin position="44"/>
        <end position="63"/>
    </location>
</feature>
<dbReference type="Proteomes" id="UP000053433">
    <property type="component" value="Unassembled WGS sequence"/>
</dbReference>
<evidence type="ECO:0000256" key="1">
    <source>
        <dbReference type="SAM" id="Phobius"/>
    </source>
</evidence>
<organism evidence="2 5">
    <name type="scientific">Ruthenibacterium lactatiformans</name>
    <dbReference type="NCBI Taxonomy" id="1550024"/>
    <lineage>
        <taxon>Bacteria</taxon>
        <taxon>Bacillati</taxon>
        <taxon>Bacillota</taxon>
        <taxon>Clostridia</taxon>
        <taxon>Eubacteriales</taxon>
        <taxon>Oscillospiraceae</taxon>
        <taxon>Ruthenibacterium</taxon>
    </lineage>
</organism>
<evidence type="ECO:0000313" key="7">
    <source>
        <dbReference type="Proteomes" id="UP000431913"/>
    </source>
</evidence>
<evidence type="ECO:0000313" key="2">
    <source>
        <dbReference type="EMBL" id="KJF40745.1"/>
    </source>
</evidence>
<evidence type="ECO:0000313" key="5">
    <source>
        <dbReference type="Proteomes" id="UP000032483"/>
    </source>
</evidence>
<keyword evidence="5" id="KW-1185">Reference proteome</keyword>
<dbReference type="Proteomes" id="UP000431913">
    <property type="component" value="Unassembled WGS sequence"/>
</dbReference>
<proteinExistence type="predicted"/>
<accession>A0A0D8J1A7</accession>
<gene>
    <name evidence="3" type="ORF">ASJ35_03740</name>
    <name evidence="4" type="ORF">FYJ76_01065</name>
    <name evidence="2" type="ORF">TQ39_04235</name>
</gene>
<reference evidence="2" key="1">
    <citation type="submission" date="2015-02" db="EMBL/GenBank/DDBJ databases">
        <title>A novel member of the family Ruminococcaceae isolated from human feces.</title>
        <authorList>
            <person name="Shkoporov A.N."/>
            <person name="Chaplin A.V."/>
            <person name="Motuzova O.V."/>
            <person name="Kafarskaia L.I."/>
            <person name="Khokhlova E.V."/>
            <person name="Efimov B.A."/>
        </authorList>
    </citation>
    <scope>NUCLEOTIDE SEQUENCE [LARGE SCALE GENOMIC DNA]</scope>
    <source>
        <strain evidence="2">585-1</strain>
    </source>
</reference>
<keyword evidence="1" id="KW-1133">Transmembrane helix</keyword>
<dbReference type="EMBL" id="VUNJ01000001">
    <property type="protein sequence ID" value="MST90536.1"/>
    <property type="molecule type" value="Genomic_DNA"/>
</dbReference>
<dbReference type="RefSeq" id="WP_009325004.1">
    <property type="nucleotide sequence ID" value="NZ_CAQJQL010000108.1"/>
</dbReference>
<keyword evidence="1" id="KW-0812">Transmembrane</keyword>
<sequence length="96" mass="10500">MSGLADSFREMWKTALTALGQLNTLVPAYWDGALDTALRVVRTALPLFAAVLLVQLVLLVFARRKRPRRILVFAGTLVVVLGLCVWACFPAWTAGA</sequence>
<feature type="transmembrane region" description="Helical" evidence="1">
    <location>
        <begin position="70"/>
        <end position="92"/>
    </location>
</feature>
<accession>A0A0W7TU97</accession>
<evidence type="ECO:0000313" key="3">
    <source>
        <dbReference type="EMBL" id="KUE77392.1"/>
    </source>
</evidence>
<keyword evidence="1" id="KW-0472">Membrane</keyword>
<protein>
    <submittedName>
        <fullName evidence="2">Uncharacterized protein</fullName>
    </submittedName>
</protein>
<name>A0A0D8J1A7_9FIRM</name>
<reference evidence="4 7" key="3">
    <citation type="submission" date="2019-08" db="EMBL/GenBank/DDBJ databases">
        <title>In-depth cultivation of the pig gut microbiome towards novel bacterial diversity and tailored functional studies.</title>
        <authorList>
            <person name="Wylensek D."/>
            <person name="Hitch T.C.A."/>
            <person name="Clavel T."/>
        </authorList>
    </citation>
    <scope>NUCLEOTIDE SEQUENCE [LARGE SCALE GENOMIC DNA]</scope>
    <source>
        <strain evidence="4 7">WCA3-601-WT-6J</strain>
    </source>
</reference>
<dbReference type="AlphaFoldDB" id="A0A0D8J1A7"/>
<comment type="caution">
    <text evidence="2">The sequence shown here is derived from an EMBL/GenBank/DDBJ whole genome shotgun (WGS) entry which is preliminary data.</text>
</comment>
<dbReference type="EMBL" id="LMUA01000003">
    <property type="protein sequence ID" value="KUE77392.1"/>
    <property type="molecule type" value="Genomic_DNA"/>
</dbReference>
<dbReference type="GeneID" id="42855840"/>
<reference evidence="3 6" key="2">
    <citation type="submission" date="2015-10" db="EMBL/GenBank/DDBJ databases">
        <title>A novel member of the family Ruminococcaceae isolated from human faeces.</title>
        <authorList>
            <person name="Shkoporov A.N."/>
            <person name="Chaplin A.V."/>
            <person name="Motuzova O.V."/>
            <person name="Kafarskaia L.I."/>
            <person name="Efimov B.A."/>
        </authorList>
    </citation>
    <scope>NUCLEOTIDE SEQUENCE [LARGE SCALE GENOMIC DNA]</scope>
    <source>
        <strain evidence="3 6">668</strain>
    </source>
</reference>
<evidence type="ECO:0000313" key="6">
    <source>
        <dbReference type="Proteomes" id="UP000053433"/>
    </source>
</evidence>